<dbReference type="EnsemblMetazoa" id="ASIC006766-RA">
    <property type="protein sequence ID" value="ASIC006766-PA"/>
    <property type="gene ID" value="ASIC006766"/>
</dbReference>
<reference evidence="1 3" key="1">
    <citation type="journal article" date="2014" name="BMC Genomics">
        <title>Genome sequence of Anopheles sinensis provides insight into genetics basis of mosquito competence for malaria parasites.</title>
        <authorList>
            <person name="Zhou D."/>
            <person name="Zhang D."/>
            <person name="Ding G."/>
            <person name="Shi L."/>
            <person name="Hou Q."/>
            <person name="Ye Y."/>
            <person name="Xu Y."/>
            <person name="Zhou H."/>
            <person name="Xiong C."/>
            <person name="Li S."/>
            <person name="Yu J."/>
            <person name="Hong S."/>
            <person name="Yu X."/>
            <person name="Zou P."/>
            <person name="Chen C."/>
            <person name="Chang X."/>
            <person name="Wang W."/>
            <person name="Lv Y."/>
            <person name="Sun Y."/>
            <person name="Ma L."/>
            <person name="Shen B."/>
            <person name="Zhu C."/>
        </authorList>
    </citation>
    <scope>NUCLEOTIDE SEQUENCE [LARGE SCALE GENOMIC DNA]</scope>
</reference>
<evidence type="ECO:0000313" key="2">
    <source>
        <dbReference type="EnsemblMetazoa" id="ASIC006766-PA"/>
    </source>
</evidence>
<reference evidence="2" key="2">
    <citation type="submission" date="2020-05" db="UniProtKB">
        <authorList>
            <consortium name="EnsemblMetazoa"/>
        </authorList>
    </citation>
    <scope>IDENTIFICATION</scope>
</reference>
<proteinExistence type="predicted"/>
<dbReference type="Proteomes" id="UP000030765">
    <property type="component" value="Unassembled WGS sequence"/>
</dbReference>
<accession>A0A084VMZ5</accession>
<keyword evidence="1" id="KW-0456">Lyase</keyword>
<sequence>MAIDLVRQSRASCDSQRDFRGLADGLAFGMALAEPPFCTLRDGEGHPIRDAFTGVGLAYFYCLSKRLPMFIATTGRTNAFRWGGYYTPAKATIQDLGKC</sequence>
<dbReference type="AlphaFoldDB" id="A0A084VMZ5"/>
<dbReference type="EMBL" id="KE524977">
    <property type="protein sequence ID" value="KFB39339.1"/>
    <property type="molecule type" value="Genomic_DNA"/>
</dbReference>
<dbReference type="VEuPathDB" id="VectorBase:ASIC006766"/>
<dbReference type="EMBL" id="ATLV01014646">
    <property type="status" value="NOT_ANNOTATED_CDS"/>
    <property type="molecule type" value="Genomic_DNA"/>
</dbReference>
<evidence type="ECO:0000313" key="1">
    <source>
        <dbReference type="EMBL" id="KFB39339.1"/>
    </source>
</evidence>
<dbReference type="GO" id="GO:0016829">
    <property type="term" value="F:lyase activity"/>
    <property type="evidence" value="ECO:0007669"/>
    <property type="project" value="UniProtKB-KW"/>
</dbReference>
<gene>
    <name evidence="1" type="ORF">ZHAS_00006766</name>
</gene>
<evidence type="ECO:0000313" key="3">
    <source>
        <dbReference type="Proteomes" id="UP000030765"/>
    </source>
</evidence>
<keyword evidence="3" id="KW-1185">Reference proteome</keyword>
<organism evidence="1">
    <name type="scientific">Anopheles sinensis</name>
    <name type="common">Mosquito</name>
    <dbReference type="NCBI Taxonomy" id="74873"/>
    <lineage>
        <taxon>Eukaryota</taxon>
        <taxon>Metazoa</taxon>
        <taxon>Ecdysozoa</taxon>
        <taxon>Arthropoda</taxon>
        <taxon>Hexapoda</taxon>
        <taxon>Insecta</taxon>
        <taxon>Pterygota</taxon>
        <taxon>Neoptera</taxon>
        <taxon>Endopterygota</taxon>
        <taxon>Diptera</taxon>
        <taxon>Nematocera</taxon>
        <taxon>Culicoidea</taxon>
        <taxon>Culicidae</taxon>
        <taxon>Anophelinae</taxon>
        <taxon>Anopheles</taxon>
    </lineage>
</organism>
<protein>
    <submittedName>
        <fullName evidence="1 2">Argininosuccinate lyase</fullName>
    </submittedName>
</protein>
<name>A0A084VMZ5_ANOSI</name>